<evidence type="ECO:0000256" key="12">
    <source>
        <dbReference type="ARBA" id="ARBA00023235"/>
    </source>
</evidence>
<sequence length="351" mass="38352">MNIIIEQDLNKWIKLGEEVSNQLSVPLQHAAMVLRGALSMGRKVLSCGNGGSAGDAQHIASELVNRFETERMALPAISLVPDSSVVTAIANDYGYEVLFSRQVEALGQSGDILLAFSTSGNSINVMRAIEAAHHRNLRVIAFTGKDGGKIAKMLGKQDVEIRVPSNETARIQEMHLFSIHSLCKYIDLHFTEQQFQKPEKIQFDHASLATLTAGLMPIVFTNGVFDILHRGHVHILQQAKKLGAYLVVGINSDASVRRLGKGSDRPINSENDRAALIAALECVDFVTIFNEDTPAQLISTIKPDVLVKGGDYQLDQIAGADFVKQNGGIVTTIAFEHDRSTTQLITRIRNS</sequence>
<dbReference type="PANTHER" id="PTHR30390">
    <property type="entry name" value="SEDOHEPTULOSE 7-PHOSPHATE ISOMERASE / DNAA INITIATOR-ASSOCIATING FACTOR FOR REPLICATION INITIATION"/>
    <property type="match status" value="1"/>
</dbReference>
<evidence type="ECO:0000256" key="13">
    <source>
        <dbReference type="ARBA" id="ARBA00023277"/>
    </source>
</evidence>
<dbReference type="AlphaFoldDB" id="A0A838Y6E4"/>
<comment type="cofactor">
    <cofactor evidence="15">
        <name>Zn(2+)</name>
        <dbReference type="ChEBI" id="CHEBI:29105"/>
    </cofactor>
    <text evidence="15">Binds 1 zinc ion per subunit.</text>
</comment>
<feature type="binding site" evidence="15">
    <location>
        <begin position="117"/>
        <end position="119"/>
    </location>
    <ligand>
        <name>substrate</name>
    </ligand>
</feature>
<dbReference type="Gene3D" id="3.40.50.10490">
    <property type="entry name" value="Glucose-6-phosphate isomerase like protein, domain 1"/>
    <property type="match status" value="1"/>
</dbReference>
<evidence type="ECO:0000259" key="16">
    <source>
        <dbReference type="PROSITE" id="PS51464"/>
    </source>
</evidence>
<evidence type="ECO:0000256" key="7">
    <source>
        <dbReference type="ARBA" id="ARBA00022695"/>
    </source>
</evidence>
<evidence type="ECO:0000256" key="5">
    <source>
        <dbReference type="ARBA" id="ARBA00022490"/>
    </source>
</evidence>
<feature type="binding site" evidence="15">
    <location>
        <position position="172"/>
    </location>
    <ligand>
        <name>substrate</name>
    </ligand>
</feature>
<reference evidence="17 18" key="1">
    <citation type="submission" date="2020-07" db="EMBL/GenBank/DDBJ databases">
        <title>Draft genome sequence of violacein-producing bacteria and related species.</title>
        <authorList>
            <person name="Wilson H.S."/>
            <person name="De Leon M.E."/>
        </authorList>
    </citation>
    <scope>NUCLEOTIDE SEQUENCE [LARGE SCALE GENOMIC DNA]</scope>
    <source>
        <strain evidence="17 18">HSC-21Su07</strain>
    </source>
</reference>
<dbReference type="GO" id="GO:2001061">
    <property type="term" value="P:D-glycero-D-manno-heptose 7-phosphate biosynthetic process"/>
    <property type="evidence" value="ECO:0007669"/>
    <property type="project" value="UniProtKB-UniPathway"/>
</dbReference>
<evidence type="ECO:0000256" key="3">
    <source>
        <dbReference type="ARBA" id="ARBA00004496"/>
    </source>
</evidence>
<dbReference type="InterPro" id="IPR001347">
    <property type="entry name" value="SIS_dom"/>
</dbReference>
<comment type="miscellaneous">
    <text evidence="15">The reaction produces a racemic mixture of D-glycero-alpha-D-manno-heptose 7-phosphate and D-glycero-beta-D-manno-heptose 7-phosphate.</text>
</comment>
<proteinExistence type="inferred from homology"/>
<keyword evidence="5 15" id="KW-0963">Cytoplasm</keyword>
<evidence type="ECO:0000256" key="9">
    <source>
        <dbReference type="ARBA" id="ARBA00022741"/>
    </source>
</evidence>
<gene>
    <name evidence="17" type="primary">rfaE2</name>
    <name evidence="15" type="synonym">gmhA</name>
    <name evidence="17" type="ORF">H2Z84_07110</name>
</gene>
<dbReference type="NCBIfam" id="TIGR00125">
    <property type="entry name" value="cyt_tran_rel"/>
    <property type="match status" value="1"/>
</dbReference>
<keyword evidence="18" id="KW-1185">Reference proteome</keyword>
<evidence type="ECO:0000256" key="10">
    <source>
        <dbReference type="ARBA" id="ARBA00022833"/>
    </source>
</evidence>
<dbReference type="PROSITE" id="PS51464">
    <property type="entry name" value="SIS"/>
    <property type="match status" value="1"/>
</dbReference>
<dbReference type="UniPathway" id="UPA00041">
    <property type="reaction ID" value="UER00436"/>
</dbReference>
<dbReference type="InterPro" id="IPR004821">
    <property type="entry name" value="Cyt_trans-like"/>
</dbReference>
<dbReference type="Proteomes" id="UP000545606">
    <property type="component" value="Unassembled WGS sequence"/>
</dbReference>
<evidence type="ECO:0000256" key="4">
    <source>
        <dbReference type="ARBA" id="ARBA00009894"/>
    </source>
</evidence>
<dbReference type="InterPro" id="IPR035461">
    <property type="entry name" value="GmhA/DiaA"/>
</dbReference>
<keyword evidence="11" id="KW-0067">ATP-binding</keyword>
<evidence type="ECO:0000256" key="14">
    <source>
        <dbReference type="ARBA" id="ARBA00047428"/>
    </source>
</evidence>
<evidence type="ECO:0000313" key="17">
    <source>
        <dbReference type="EMBL" id="MBA4708149.1"/>
    </source>
</evidence>
<feature type="binding site" evidence="15">
    <location>
        <position position="180"/>
    </location>
    <ligand>
        <name>Zn(2+)</name>
        <dbReference type="ChEBI" id="CHEBI:29105"/>
    </ligand>
</feature>
<dbReference type="Gene3D" id="3.40.50.620">
    <property type="entry name" value="HUPs"/>
    <property type="match status" value="1"/>
</dbReference>
<comment type="catalytic activity">
    <reaction evidence="1 15">
        <text>2 D-sedoheptulose 7-phosphate = D-glycero-alpha-D-manno-heptose 7-phosphate + D-glycero-beta-D-manno-heptose 7-phosphate</text>
        <dbReference type="Rhea" id="RHEA:27489"/>
        <dbReference type="ChEBI" id="CHEBI:57483"/>
        <dbReference type="ChEBI" id="CHEBI:60203"/>
        <dbReference type="ChEBI" id="CHEBI:60204"/>
        <dbReference type="EC" id="5.3.1.28"/>
    </reaction>
</comment>
<dbReference type="HAMAP" id="MF_00067">
    <property type="entry name" value="GmhA"/>
    <property type="match status" value="1"/>
</dbReference>
<evidence type="ECO:0000256" key="6">
    <source>
        <dbReference type="ARBA" id="ARBA00022679"/>
    </source>
</evidence>
<keyword evidence="12 15" id="KW-0413">Isomerase</keyword>
<feature type="binding site" evidence="15">
    <location>
        <position position="122"/>
    </location>
    <ligand>
        <name>substrate</name>
    </ligand>
</feature>
<comment type="catalytic activity">
    <reaction evidence="14">
        <text>D-glycero-beta-D-manno-heptose 1-phosphate + ATP + H(+) = ADP-D-glycero-beta-D-manno-heptose + diphosphate</text>
        <dbReference type="Rhea" id="RHEA:27465"/>
        <dbReference type="ChEBI" id="CHEBI:15378"/>
        <dbReference type="ChEBI" id="CHEBI:30616"/>
        <dbReference type="ChEBI" id="CHEBI:33019"/>
        <dbReference type="ChEBI" id="CHEBI:59967"/>
        <dbReference type="ChEBI" id="CHEBI:61593"/>
        <dbReference type="EC" id="2.7.7.70"/>
    </reaction>
</comment>
<evidence type="ECO:0000256" key="2">
    <source>
        <dbReference type="ARBA" id="ARBA00003172"/>
    </source>
</evidence>
<dbReference type="SUPFAM" id="SSF53697">
    <property type="entry name" value="SIS domain"/>
    <property type="match status" value="1"/>
</dbReference>
<dbReference type="InterPro" id="IPR050099">
    <property type="entry name" value="SIS_GmhA/DiaA_subfam"/>
</dbReference>
<name>A0A838Y6E4_9NEIS</name>
<feature type="domain" description="SIS" evidence="16">
    <location>
        <begin position="34"/>
        <end position="200"/>
    </location>
</feature>
<dbReference type="SUPFAM" id="SSF52374">
    <property type="entry name" value="Nucleotidylyl transferase"/>
    <property type="match status" value="1"/>
</dbReference>
<dbReference type="EC" id="5.3.1.28" evidence="15"/>
<feature type="binding site" evidence="15">
    <location>
        <position position="172"/>
    </location>
    <ligand>
        <name>Zn(2+)</name>
        <dbReference type="ChEBI" id="CHEBI:29105"/>
    </ligand>
</feature>
<dbReference type="NCBIfam" id="TIGR02199">
    <property type="entry name" value="rfaE_dom_II"/>
    <property type="match status" value="1"/>
</dbReference>
<dbReference type="InterPro" id="IPR011914">
    <property type="entry name" value="RfaE_dom_II"/>
</dbReference>
<comment type="subcellular location">
    <subcellularLocation>
        <location evidence="3 15">Cytoplasm</location>
    </subcellularLocation>
</comment>
<keyword evidence="10 15" id="KW-0862">Zinc</keyword>
<dbReference type="GO" id="GO:0008270">
    <property type="term" value="F:zinc ion binding"/>
    <property type="evidence" value="ECO:0007669"/>
    <property type="project" value="UniProtKB-UniRule"/>
</dbReference>
<dbReference type="GO" id="GO:0005975">
    <property type="term" value="P:carbohydrate metabolic process"/>
    <property type="evidence" value="ECO:0007669"/>
    <property type="project" value="UniProtKB-UniRule"/>
</dbReference>
<keyword evidence="7 17" id="KW-0548">Nucleotidyltransferase</keyword>
<accession>A0A838Y6E4</accession>
<keyword evidence="8 15" id="KW-0479">Metal-binding</keyword>
<feature type="binding site" evidence="15">
    <location>
        <position position="58"/>
    </location>
    <ligand>
        <name>Zn(2+)</name>
        <dbReference type="ChEBI" id="CHEBI:29105"/>
    </ligand>
</feature>
<comment type="caution">
    <text evidence="17">The sequence shown here is derived from an EMBL/GenBank/DDBJ whole genome shotgun (WGS) entry which is preliminary data.</text>
</comment>
<dbReference type="PANTHER" id="PTHR30390:SF6">
    <property type="entry name" value="DNAA INITIATOR-ASSOCIATING PROTEIN DIAA"/>
    <property type="match status" value="1"/>
</dbReference>
<dbReference type="InterPro" id="IPR014729">
    <property type="entry name" value="Rossmann-like_a/b/a_fold"/>
</dbReference>
<dbReference type="GO" id="GO:0016773">
    <property type="term" value="F:phosphotransferase activity, alcohol group as acceptor"/>
    <property type="evidence" value="ECO:0007669"/>
    <property type="project" value="InterPro"/>
</dbReference>
<dbReference type="Pfam" id="PF01467">
    <property type="entry name" value="CTP_transf_like"/>
    <property type="match status" value="1"/>
</dbReference>
<dbReference type="GO" id="GO:0008968">
    <property type="term" value="F:D-sedoheptulose 7-phosphate isomerase activity"/>
    <property type="evidence" value="ECO:0007669"/>
    <property type="project" value="UniProtKB-UniRule"/>
</dbReference>
<evidence type="ECO:0000256" key="15">
    <source>
        <dbReference type="HAMAP-Rule" id="MF_00067"/>
    </source>
</evidence>
<evidence type="ECO:0000256" key="11">
    <source>
        <dbReference type="ARBA" id="ARBA00022840"/>
    </source>
</evidence>
<evidence type="ECO:0000256" key="1">
    <source>
        <dbReference type="ARBA" id="ARBA00000348"/>
    </source>
</evidence>
<keyword evidence="6" id="KW-0808">Transferase</keyword>
<dbReference type="Pfam" id="PF13580">
    <property type="entry name" value="SIS_2"/>
    <property type="match status" value="1"/>
</dbReference>
<dbReference type="GO" id="GO:0016779">
    <property type="term" value="F:nucleotidyltransferase activity"/>
    <property type="evidence" value="ECO:0007669"/>
    <property type="project" value="UniProtKB-KW"/>
</dbReference>
<feature type="binding site" evidence="15">
    <location>
        <position position="62"/>
    </location>
    <ligand>
        <name>substrate</name>
    </ligand>
</feature>
<feature type="binding site" evidence="15">
    <location>
        <position position="62"/>
    </location>
    <ligand>
        <name>Zn(2+)</name>
        <dbReference type="ChEBI" id="CHEBI:29105"/>
    </ligand>
</feature>
<comment type="function">
    <text evidence="2 15">Catalyzes the isomerization of sedoheptulose 7-phosphate in D-glycero-D-manno-heptose 7-phosphate.</text>
</comment>
<organism evidence="17 18">
    <name type="scientific">Aquitalea aquatica</name>
    <dbReference type="NCBI Taxonomy" id="3044273"/>
    <lineage>
        <taxon>Bacteria</taxon>
        <taxon>Pseudomonadati</taxon>
        <taxon>Pseudomonadota</taxon>
        <taxon>Betaproteobacteria</taxon>
        <taxon>Neisseriales</taxon>
        <taxon>Chromobacteriaceae</taxon>
        <taxon>Aquitalea</taxon>
    </lineage>
</organism>
<comment type="pathway">
    <text evidence="15">Carbohydrate biosynthesis; D-glycero-D-manno-heptose 7-phosphate biosynthesis; D-glycero-alpha-D-manno-heptose 7-phosphate and D-glycero-beta-D-manno-heptose 7-phosphate from sedoheptulose 7-phosphate: step 1/1.</text>
</comment>
<feature type="binding site" evidence="15">
    <location>
        <begin position="49"/>
        <end position="51"/>
    </location>
    <ligand>
        <name>substrate</name>
    </ligand>
</feature>
<dbReference type="InterPro" id="IPR004515">
    <property type="entry name" value="Phosphoheptose_Isoase"/>
</dbReference>
<feature type="binding site" evidence="15">
    <location>
        <begin position="91"/>
        <end position="92"/>
    </location>
    <ligand>
        <name>substrate</name>
    </ligand>
</feature>
<comment type="subunit">
    <text evidence="15">Homotetramer.</text>
</comment>
<dbReference type="InterPro" id="IPR046348">
    <property type="entry name" value="SIS_dom_sf"/>
</dbReference>
<evidence type="ECO:0000313" key="18">
    <source>
        <dbReference type="Proteomes" id="UP000545606"/>
    </source>
</evidence>
<dbReference type="GO" id="GO:0005524">
    <property type="term" value="F:ATP binding"/>
    <property type="evidence" value="ECO:0007669"/>
    <property type="project" value="UniProtKB-KW"/>
</dbReference>
<keyword evidence="9" id="KW-0547">Nucleotide-binding</keyword>
<protein>
    <recommendedName>
        <fullName evidence="15">Phosphoheptose isomerase</fullName>
        <ecNumber evidence="15">5.3.1.28</ecNumber>
    </recommendedName>
    <alternativeName>
        <fullName evidence="15">Sedoheptulose 7-phosphate isomerase</fullName>
    </alternativeName>
</protein>
<dbReference type="GO" id="GO:0005737">
    <property type="term" value="C:cytoplasm"/>
    <property type="evidence" value="ECO:0007669"/>
    <property type="project" value="UniProtKB-SubCell"/>
</dbReference>
<keyword evidence="13 15" id="KW-0119">Carbohydrate metabolism</keyword>
<evidence type="ECO:0000256" key="8">
    <source>
        <dbReference type="ARBA" id="ARBA00022723"/>
    </source>
</evidence>
<dbReference type="CDD" id="cd05006">
    <property type="entry name" value="SIS_GmhA"/>
    <property type="match status" value="1"/>
</dbReference>
<dbReference type="EMBL" id="JACERN010000022">
    <property type="protein sequence ID" value="MBA4708149.1"/>
    <property type="molecule type" value="Genomic_DNA"/>
</dbReference>
<comment type="similarity">
    <text evidence="4 15">Belongs to the SIS family. GmhA subfamily.</text>
</comment>